<protein>
    <submittedName>
        <fullName evidence="1">Uncharacterized protein</fullName>
    </submittedName>
</protein>
<proteinExistence type="predicted"/>
<dbReference type="RefSeq" id="WP_110627527.1">
    <property type="nucleotide sequence ID" value="NZ_CP029788.1"/>
</dbReference>
<gene>
    <name evidence="1" type="ORF">DMT42_09945</name>
</gene>
<sequence>MTGLAWIPVAVLAPGAVMAARTLWRERHHIPAAPDNRPGTDAAALWTCRHIHKLPTASRKEETP</sequence>
<reference evidence="1 2" key="1">
    <citation type="submission" date="2018-06" db="EMBL/GenBank/DDBJ databases">
        <title>The complete genome sequence of a nosiheptide producer Streptomyces actuosus ATCC 25421: deducing the ability of producing a new class III lantibiotics.</title>
        <authorList>
            <person name="Liu W."/>
            <person name="Sun F."/>
            <person name="Hu Y."/>
        </authorList>
    </citation>
    <scope>NUCLEOTIDE SEQUENCE [LARGE SCALE GENOMIC DNA]</scope>
    <source>
        <strain evidence="1 2">ATCC 25421</strain>
    </source>
</reference>
<dbReference type="KEGG" id="sact:DMT42_09945"/>
<evidence type="ECO:0000313" key="2">
    <source>
        <dbReference type="Proteomes" id="UP000247634"/>
    </source>
</evidence>
<dbReference type="OrthoDB" id="4330998at2"/>
<keyword evidence="2" id="KW-1185">Reference proteome</keyword>
<dbReference type="EMBL" id="CP029788">
    <property type="protein sequence ID" value="AWT42604.1"/>
    <property type="molecule type" value="Genomic_DNA"/>
</dbReference>
<evidence type="ECO:0000313" key="1">
    <source>
        <dbReference type="EMBL" id="AWT42604.1"/>
    </source>
</evidence>
<dbReference type="AlphaFoldDB" id="A0A2U9P001"/>
<dbReference type="Proteomes" id="UP000247634">
    <property type="component" value="Chromosome"/>
</dbReference>
<organism evidence="1 2">
    <name type="scientific">Streptomyces actuosus</name>
    <dbReference type="NCBI Taxonomy" id="1885"/>
    <lineage>
        <taxon>Bacteria</taxon>
        <taxon>Bacillati</taxon>
        <taxon>Actinomycetota</taxon>
        <taxon>Actinomycetes</taxon>
        <taxon>Kitasatosporales</taxon>
        <taxon>Streptomycetaceae</taxon>
        <taxon>Streptomyces</taxon>
    </lineage>
</organism>
<accession>A0A2U9P001</accession>
<name>A0A2U9P001_STRAS</name>